<evidence type="ECO:0000256" key="2">
    <source>
        <dbReference type="ARBA" id="ARBA00023002"/>
    </source>
</evidence>
<dbReference type="PROSITE" id="PS51790">
    <property type="entry name" value="MSRB"/>
    <property type="match status" value="1"/>
</dbReference>
<dbReference type="RefSeq" id="WP_382166134.1">
    <property type="nucleotide sequence ID" value="NZ_JBHTBR010000002.1"/>
</dbReference>
<evidence type="ECO:0000256" key="1">
    <source>
        <dbReference type="ARBA" id="ARBA00012499"/>
    </source>
</evidence>
<evidence type="ECO:0000259" key="4">
    <source>
        <dbReference type="PROSITE" id="PS51790"/>
    </source>
</evidence>
<dbReference type="Pfam" id="PF01641">
    <property type="entry name" value="SelR"/>
    <property type="match status" value="1"/>
</dbReference>
<dbReference type="NCBIfam" id="TIGR00357">
    <property type="entry name" value="peptide-methionine (R)-S-oxide reductase MsrB"/>
    <property type="match status" value="1"/>
</dbReference>
<protein>
    <recommendedName>
        <fullName evidence="1">peptide-methionine (R)-S-oxide reductase</fullName>
        <ecNumber evidence="1">1.8.4.12</ecNumber>
    </recommendedName>
</protein>
<dbReference type="EC" id="1.8.4.12" evidence="1"/>
<dbReference type="InterPro" id="IPR002579">
    <property type="entry name" value="Met_Sox_Rdtase_MsrB_dom"/>
</dbReference>
<proteinExistence type="predicted"/>
<dbReference type="SUPFAM" id="SSF51316">
    <property type="entry name" value="Mss4-like"/>
    <property type="match status" value="1"/>
</dbReference>
<accession>A0ABW2IJE1</accession>
<feature type="domain" description="MsrB" evidence="4">
    <location>
        <begin position="11"/>
        <end position="133"/>
    </location>
</feature>
<gene>
    <name evidence="5" type="primary">msrB</name>
    <name evidence="5" type="ORF">ACFQS8_04835</name>
</gene>
<evidence type="ECO:0000313" key="5">
    <source>
        <dbReference type="EMBL" id="MFC7290930.1"/>
    </source>
</evidence>
<comment type="caution">
    <text evidence="5">The sequence shown here is derived from an EMBL/GenBank/DDBJ whole genome shotgun (WGS) entry which is preliminary data.</text>
</comment>
<dbReference type="InterPro" id="IPR011057">
    <property type="entry name" value="Mss4-like_sf"/>
</dbReference>
<comment type="catalytic activity">
    <reaction evidence="3">
        <text>L-methionyl-[protein] + [thioredoxin]-disulfide + H2O = L-methionyl-(R)-S-oxide-[protein] + [thioredoxin]-dithiol</text>
        <dbReference type="Rhea" id="RHEA:24164"/>
        <dbReference type="Rhea" id="RHEA-COMP:10698"/>
        <dbReference type="Rhea" id="RHEA-COMP:10700"/>
        <dbReference type="Rhea" id="RHEA-COMP:12313"/>
        <dbReference type="Rhea" id="RHEA-COMP:12314"/>
        <dbReference type="ChEBI" id="CHEBI:15377"/>
        <dbReference type="ChEBI" id="CHEBI:16044"/>
        <dbReference type="ChEBI" id="CHEBI:29950"/>
        <dbReference type="ChEBI" id="CHEBI:45764"/>
        <dbReference type="ChEBI" id="CHEBI:50058"/>
        <dbReference type="EC" id="1.8.4.12"/>
    </reaction>
</comment>
<reference evidence="6" key="1">
    <citation type="journal article" date="2019" name="Int. J. Syst. Evol. Microbiol.">
        <title>The Global Catalogue of Microorganisms (GCM) 10K type strain sequencing project: providing services to taxonomists for standard genome sequencing and annotation.</title>
        <authorList>
            <consortium name="The Broad Institute Genomics Platform"/>
            <consortium name="The Broad Institute Genome Sequencing Center for Infectious Disease"/>
            <person name="Wu L."/>
            <person name="Ma J."/>
        </authorList>
    </citation>
    <scope>NUCLEOTIDE SEQUENCE [LARGE SCALE GENOMIC DNA]</scope>
    <source>
        <strain evidence="6">CCUG 51308</strain>
    </source>
</reference>
<dbReference type="EMBL" id="JBHTBR010000002">
    <property type="protein sequence ID" value="MFC7290930.1"/>
    <property type="molecule type" value="Genomic_DNA"/>
</dbReference>
<keyword evidence="2 5" id="KW-0560">Oxidoreductase</keyword>
<dbReference type="Proteomes" id="UP001596492">
    <property type="component" value="Unassembled WGS sequence"/>
</dbReference>
<dbReference type="Gene3D" id="2.170.150.20">
    <property type="entry name" value="Peptide methionine sulfoxide reductase"/>
    <property type="match status" value="1"/>
</dbReference>
<evidence type="ECO:0000313" key="6">
    <source>
        <dbReference type="Proteomes" id="UP001596492"/>
    </source>
</evidence>
<dbReference type="PANTHER" id="PTHR10173">
    <property type="entry name" value="METHIONINE SULFOXIDE REDUCTASE"/>
    <property type="match status" value="1"/>
</dbReference>
<sequence>MSKLPPIEKKDAEWKAELTPEQYHIARNEGTERAFTSPLNNEKRKGEYHCIGCQTVLWSSDHKYDSGSGWPSFFQPASDGVVEVKTDYKLASARTEVHCASCGAHMGHVFEDGPAPTGLRYCINGSVLQFEPEEE</sequence>
<keyword evidence="6" id="KW-1185">Reference proteome</keyword>
<organism evidence="5 6">
    <name type="scientific">Hirschia litorea</name>
    <dbReference type="NCBI Taxonomy" id="1199156"/>
    <lineage>
        <taxon>Bacteria</taxon>
        <taxon>Pseudomonadati</taxon>
        <taxon>Pseudomonadota</taxon>
        <taxon>Alphaproteobacteria</taxon>
        <taxon>Hyphomonadales</taxon>
        <taxon>Hyphomonadaceae</taxon>
        <taxon>Hirschia</taxon>
    </lineage>
</organism>
<dbReference type="PANTHER" id="PTHR10173:SF57">
    <property type="entry name" value="PEPTIDE-METHIONINE (R)-S-OXIDE REDUCTASE"/>
    <property type="match status" value="1"/>
</dbReference>
<dbReference type="GO" id="GO:0033743">
    <property type="term" value="F:peptide-methionine (R)-S-oxide reductase activity"/>
    <property type="evidence" value="ECO:0007669"/>
    <property type="project" value="UniProtKB-EC"/>
</dbReference>
<evidence type="ECO:0000256" key="3">
    <source>
        <dbReference type="ARBA" id="ARBA00048488"/>
    </source>
</evidence>
<name>A0ABW2IJE1_9PROT</name>
<dbReference type="InterPro" id="IPR028427">
    <property type="entry name" value="Met_Sox_Rdtase_MsrB"/>
</dbReference>